<dbReference type="InterPro" id="IPR000522">
    <property type="entry name" value="ABC_transptr_permease_BtuC"/>
</dbReference>
<sequence>MNTALRTTFVLAALSLAALFAALWLGPIVLSDPFAPDQATRTIVFDIRLPRALCAWLAGAALGLSGAALQGLLRNPLADSGVLGLSGFAALGAVIAFVFGSAALAPALAVSFALAAALVVTTLGWAARGPASLVLIGVGLSSFAGGLIALALNLAPNPGALSDLVNWTLGSVEGRSMQHVALAGGLLAIGAVLIFAASRGLQALTLGEESAAAIGANLSSTRTLVVLGAAACTGGATAVAGIIGFVGIAAPHLVRAIAGHDPARILAPSAFAGGALLVCADISVRLLPTDTELKLGVAAALIGGPAFALIAARLGSRGGHA</sequence>
<evidence type="ECO:0000256" key="5">
    <source>
        <dbReference type="ARBA" id="ARBA00022692"/>
    </source>
</evidence>
<dbReference type="AlphaFoldDB" id="A0A1B1AIT5"/>
<dbReference type="GO" id="GO:0022857">
    <property type="term" value="F:transmembrane transporter activity"/>
    <property type="evidence" value="ECO:0007669"/>
    <property type="project" value="InterPro"/>
</dbReference>
<name>A0A1B1AIT5_9PROT</name>
<dbReference type="RefSeq" id="WP_066771630.1">
    <property type="nucleotide sequence ID" value="NZ_CP013244.1"/>
</dbReference>
<protein>
    <recommendedName>
        <fullName evidence="11">ABC transporter permease</fullName>
    </recommendedName>
</protein>
<dbReference type="PANTHER" id="PTHR30472">
    <property type="entry name" value="FERRIC ENTEROBACTIN TRANSPORT SYSTEM PERMEASE PROTEIN"/>
    <property type="match status" value="1"/>
</dbReference>
<keyword evidence="10" id="KW-1185">Reference proteome</keyword>
<feature type="transmembrane region" description="Helical" evidence="8">
    <location>
        <begin position="270"/>
        <end position="288"/>
    </location>
</feature>
<evidence type="ECO:0000256" key="2">
    <source>
        <dbReference type="ARBA" id="ARBA00007935"/>
    </source>
</evidence>
<feature type="transmembrane region" description="Helical" evidence="8">
    <location>
        <begin position="55"/>
        <end position="73"/>
    </location>
</feature>
<evidence type="ECO:0000313" key="10">
    <source>
        <dbReference type="Proteomes" id="UP000092498"/>
    </source>
</evidence>
<evidence type="ECO:0000256" key="8">
    <source>
        <dbReference type="SAM" id="Phobius"/>
    </source>
</evidence>
<dbReference type="FunCoup" id="A0A1B1AIT5">
    <property type="interactions" value="70"/>
</dbReference>
<dbReference type="InterPro" id="IPR037294">
    <property type="entry name" value="ABC_BtuC-like"/>
</dbReference>
<organism evidence="9 10">
    <name type="scientific">Candidatus Viadribacter manganicus</name>
    <dbReference type="NCBI Taxonomy" id="1759059"/>
    <lineage>
        <taxon>Bacteria</taxon>
        <taxon>Pseudomonadati</taxon>
        <taxon>Pseudomonadota</taxon>
        <taxon>Alphaproteobacteria</taxon>
        <taxon>Hyphomonadales</taxon>
        <taxon>Hyphomonadaceae</taxon>
        <taxon>Candidatus Viadribacter</taxon>
    </lineage>
</organism>
<dbReference type="Pfam" id="PF01032">
    <property type="entry name" value="FecCD"/>
    <property type="match status" value="1"/>
</dbReference>
<proteinExistence type="inferred from homology"/>
<dbReference type="CDD" id="cd06550">
    <property type="entry name" value="TM_ABC_iron-siderophores_like"/>
    <property type="match status" value="1"/>
</dbReference>
<dbReference type="KEGG" id="cbot:ATE48_11405"/>
<dbReference type="STRING" id="1759059.ATE48_11405"/>
<feature type="transmembrane region" description="Helical" evidence="8">
    <location>
        <begin position="295"/>
        <end position="315"/>
    </location>
</feature>
<gene>
    <name evidence="9" type="ORF">ATE48_11405</name>
</gene>
<dbReference type="PANTHER" id="PTHR30472:SF25">
    <property type="entry name" value="ABC TRANSPORTER PERMEASE PROTEIN MJ0876-RELATED"/>
    <property type="match status" value="1"/>
</dbReference>
<evidence type="ECO:0008006" key="11">
    <source>
        <dbReference type="Google" id="ProtNLM"/>
    </source>
</evidence>
<dbReference type="GO" id="GO:0005886">
    <property type="term" value="C:plasma membrane"/>
    <property type="evidence" value="ECO:0007669"/>
    <property type="project" value="UniProtKB-SubCell"/>
</dbReference>
<comment type="similarity">
    <text evidence="2">Belongs to the binding-protein-dependent transport system permease family. FecCD subfamily.</text>
</comment>
<evidence type="ECO:0000256" key="3">
    <source>
        <dbReference type="ARBA" id="ARBA00022448"/>
    </source>
</evidence>
<reference evidence="9 10" key="1">
    <citation type="submission" date="2015-11" db="EMBL/GenBank/DDBJ databases">
        <title>Whole-Genome Sequence of Candidatus Oderbacter manganicum from the National Park Lower Oder Valley, Germany.</title>
        <authorList>
            <person name="Braun B."/>
            <person name="Liere K."/>
            <person name="Szewzyk U."/>
        </authorList>
    </citation>
    <scope>NUCLEOTIDE SEQUENCE [LARGE SCALE GENOMIC DNA]</scope>
    <source>
        <strain evidence="9 10">OTSz_A_272</strain>
    </source>
</reference>
<comment type="subcellular location">
    <subcellularLocation>
        <location evidence="1">Cell membrane</location>
        <topology evidence="1">Multi-pass membrane protein</topology>
    </subcellularLocation>
</comment>
<keyword evidence="5 8" id="KW-0812">Transmembrane</keyword>
<feature type="transmembrane region" description="Helical" evidence="8">
    <location>
        <begin position="80"/>
        <end position="99"/>
    </location>
</feature>
<keyword evidence="4" id="KW-1003">Cell membrane</keyword>
<dbReference type="Gene3D" id="1.10.3470.10">
    <property type="entry name" value="ABC transporter involved in vitamin B12 uptake, BtuC"/>
    <property type="match status" value="1"/>
</dbReference>
<evidence type="ECO:0000256" key="6">
    <source>
        <dbReference type="ARBA" id="ARBA00022989"/>
    </source>
</evidence>
<feature type="transmembrane region" description="Helical" evidence="8">
    <location>
        <begin position="105"/>
        <end position="126"/>
    </location>
</feature>
<evidence type="ECO:0000313" key="9">
    <source>
        <dbReference type="EMBL" id="ANP46479.1"/>
    </source>
</evidence>
<accession>A0A1B1AIT5</accession>
<feature type="transmembrane region" description="Helical" evidence="8">
    <location>
        <begin position="176"/>
        <end position="197"/>
    </location>
</feature>
<evidence type="ECO:0000256" key="7">
    <source>
        <dbReference type="ARBA" id="ARBA00023136"/>
    </source>
</evidence>
<keyword evidence="7 8" id="KW-0472">Membrane</keyword>
<dbReference type="SUPFAM" id="SSF81345">
    <property type="entry name" value="ABC transporter involved in vitamin B12 uptake, BtuC"/>
    <property type="match status" value="1"/>
</dbReference>
<feature type="transmembrane region" description="Helical" evidence="8">
    <location>
        <begin position="133"/>
        <end position="156"/>
    </location>
</feature>
<evidence type="ECO:0000256" key="4">
    <source>
        <dbReference type="ARBA" id="ARBA00022475"/>
    </source>
</evidence>
<dbReference type="Proteomes" id="UP000092498">
    <property type="component" value="Chromosome"/>
</dbReference>
<evidence type="ECO:0000256" key="1">
    <source>
        <dbReference type="ARBA" id="ARBA00004651"/>
    </source>
</evidence>
<dbReference type="InParanoid" id="A0A1B1AIT5"/>
<feature type="transmembrane region" description="Helical" evidence="8">
    <location>
        <begin position="224"/>
        <end position="250"/>
    </location>
</feature>
<dbReference type="EMBL" id="CP013244">
    <property type="protein sequence ID" value="ANP46479.1"/>
    <property type="molecule type" value="Genomic_DNA"/>
</dbReference>
<keyword evidence="3" id="KW-0813">Transport</keyword>
<dbReference type="OrthoDB" id="9811975at2"/>
<keyword evidence="6 8" id="KW-1133">Transmembrane helix</keyword>